<reference evidence="2 3" key="1">
    <citation type="journal article" date="2019" name="Commun. Biol.">
        <title>The bagworm genome reveals a unique fibroin gene that provides high tensile strength.</title>
        <authorList>
            <person name="Kono N."/>
            <person name="Nakamura H."/>
            <person name="Ohtoshi R."/>
            <person name="Tomita M."/>
            <person name="Numata K."/>
            <person name="Arakawa K."/>
        </authorList>
    </citation>
    <scope>NUCLEOTIDE SEQUENCE [LARGE SCALE GENOMIC DNA]</scope>
</reference>
<dbReference type="EMBL" id="BGZK01000239">
    <property type="protein sequence ID" value="GBP30920.1"/>
    <property type="molecule type" value="Genomic_DNA"/>
</dbReference>
<feature type="region of interest" description="Disordered" evidence="1">
    <location>
        <begin position="34"/>
        <end position="53"/>
    </location>
</feature>
<protein>
    <submittedName>
        <fullName evidence="2">Uncharacterized protein</fullName>
    </submittedName>
</protein>
<dbReference type="AlphaFoldDB" id="A0A4C1UXE9"/>
<evidence type="ECO:0000256" key="1">
    <source>
        <dbReference type="SAM" id="MobiDB-lite"/>
    </source>
</evidence>
<evidence type="ECO:0000313" key="2">
    <source>
        <dbReference type="EMBL" id="GBP30920.1"/>
    </source>
</evidence>
<name>A0A4C1UXE9_EUMVA</name>
<accession>A0A4C1UXE9</accession>
<evidence type="ECO:0000313" key="3">
    <source>
        <dbReference type="Proteomes" id="UP000299102"/>
    </source>
</evidence>
<keyword evidence="3" id="KW-1185">Reference proteome</keyword>
<organism evidence="2 3">
    <name type="scientific">Eumeta variegata</name>
    <name type="common">Bagworm moth</name>
    <name type="synonym">Eumeta japonica</name>
    <dbReference type="NCBI Taxonomy" id="151549"/>
    <lineage>
        <taxon>Eukaryota</taxon>
        <taxon>Metazoa</taxon>
        <taxon>Ecdysozoa</taxon>
        <taxon>Arthropoda</taxon>
        <taxon>Hexapoda</taxon>
        <taxon>Insecta</taxon>
        <taxon>Pterygota</taxon>
        <taxon>Neoptera</taxon>
        <taxon>Endopterygota</taxon>
        <taxon>Lepidoptera</taxon>
        <taxon>Glossata</taxon>
        <taxon>Ditrysia</taxon>
        <taxon>Tineoidea</taxon>
        <taxon>Psychidae</taxon>
        <taxon>Oiketicinae</taxon>
        <taxon>Eumeta</taxon>
    </lineage>
</organism>
<comment type="caution">
    <text evidence="2">The sequence shown here is derived from an EMBL/GenBank/DDBJ whole genome shotgun (WGS) entry which is preliminary data.</text>
</comment>
<proteinExistence type="predicted"/>
<sequence>MESIHLYTRAVQSIRAMPEESALRARRRLPKRTFNGVPASSFNESSREAPPDVCPSRRGKIVFKRIRLPDYSLHKTGHGSFFFALRRKLAFAPGFDRIKTAIGNMIGIESKNESRIENWTRIRIERGTTLKLGIGLGSKTGSVGTGSK</sequence>
<dbReference type="Proteomes" id="UP000299102">
    <property type="component" value="Unassembled WGS sequence"/>
</dbReference>
<gene>
    <name evidence="2" type="ORF">EVAR_28561_1</name>
</gene>